<accession>A0A2K3JW83</accession>
<organism evidence="2 3">
    <name type="scientific">Trifolium pratense</name>
    <name type="common">Red clover</name>
    <dbReference type="NCBI Taxonomy" id="57577"/>
    <lineage>
        <taxon>Eukaryota</taxon>
        <taxon>Viridiplantae</taxon>
        <taxon>Streptophyta</taxon>
        <taxon>Embryophyta</taxon>
        <taxon>Tracheophyta</taxon>
        <taxon>Spermatophyta</taxon>
        <taxon>Magnoliopsida</taxon>
        <taxon>eudicotyledons</taxon>
        <taxon>Gunneridae</taxon>
        <taxon>Pentapetalae</taxon>
        <taxon>rosids</taxon>
        <taxon>fabids</taxon>
        <taxon>Fabales</taxon>
        <taxon>Fabaceae</taxon>
        <taxon>Papilionoideae</taxon>
        <taxon>50 kb inversion clade</taxon>
        <taxon>NPAAA clade</taxon>
        <taxon>Hologalegina</taxon>
        <taxon>IRL clade</taxon>
        <taxon>Trifolieae</taxon>
        <taxon>Trifolium</taxon>
    </lineage>
</organism>
<proteinExistence type="predicted"/>
<protein>
    <submittedName>
        <fullName evidence="2">Uncharacterized protein</fullName>
    </submittedName>
</protein>
<evidence type="ECO:0000313" key="3">
    <source>
        <dbReference type="Proteomes" id="UP000236291"/>
    </source>
</evidence>
<gene>
    <name evidence="2" type="ORF">L195_g059115</name>
</gene>
<feature type="non-terminal residue" evidence="2">
    <location>
        <position position="1"/>
    </location>
</feature>
<comment type="caution">
    <text evidence="2">The sequence shown here is derived from an EMBL/GenBank/DDBJ whole genome shotgun (WGS) entry which is preliminary data.</text>
</comment>
<dbReference type="Proteomes" id="UP000236291">
    <property type="component" value="Unassembled WGS sequence"/>
</dbReference>
<feature type="region of interest" description="Disordered" evidence="1">
    <location>
        <begin position="1"/>
        <end position="20"/>
    </location>
</feature>
<reference evidence="2 3" key="2">
    <citation type="journal article" date="2017" name="Front. Plant Sci.">
        <title>Gene Classification and Mining of Molecular Markers Useful in Red Clover (Trifolium pratense) Breeding.</title>
        <authorList>
            <person name="Istvanek J."/>
            <person name="Dluhosova J."/>
            <person name="Dluhos P."/>
            <person name="Patkova L."/>
            <person name="Nedelnik J."/>
            <person name="Repkova J."/>
        </authorList>
    </citation>
    <scope>NUCLEOTIDE SEQUENCE [LARGE SCALE GENOMIC DNA]</scope>
    <source>
        <strain evidence="3">cv. Tatra</strain>
        <tissue evidence="2">Young leaves</tissue>
    </source>
</reference>
<name>A0A2K3JW83_TRIPR</name>
<dbReference type="AlphaFoldDB" id="A0A2K3JW83"/>
<evidence type="ECO:0000256" key="1">
    <source>
        <dbReference type="SAM" id="MobiDB-lite"/>
    </source>
</evidence>
<reference evidence="2 3" key="1">
    <citation type="journal article" date="2014" name="Am. J. Bot.">
        <title>Genome assembly and annotation for red clover (Trifolium pratense; Fabaceae).</title>
        <authorList>
            <person name="Istvanek J."/>
            <person name="Jaros M."/>
            <person name="Krenek A."/>
            <person name="Repkova J."/>
        </authorList>
    </citation>
    <scope>NUCLEOTIDE SEQUENCE [LARGE SCALE GENOMIC DNA]</scope>
    <source>
        <strain evidence="3">cv. Tatra</strain>
        <tissue evidence="2">Young leaves</tissue>
    </source>
</reference>
<sequence>EDMSQQEVPETQLEHVDPDVNWPEVVKKAWATMAKGDKPLCRNNKRRKINAYQERLTRNS</sequence>
<evidence type="ECO:0000313" key="2">
    <source>
        <dbReference type="EMBL" id="PNX58284.1"/>
    </source>
</evidence>
<dbReference type="EMBL" id="ASHM01127007">
    <property type="protein sequence ID" value="PNX58284.1"/>
    <property type="molecule type" value="Genomic_DNA"/>
</dbReference>